<dbReference type="HOGENOM" id="CLU_2597605_0_0_2"/>
<gene>
    <name evidence="2" type="ordered locus">Halru_0979</name>
</gene>
<name>L0I9U4_HALRX</name>
<keyword evidence="3" id="KW-1185">Reference proteome</keyword>
<protein>
    <submittedName>
        <fullName evidence="2">Uncharacterized protein</fullName>
    </submittedName>
</protein>
<dbReference type="Pfam" id="PF26071">
    <property type="entry name" value="DUF8028"/>
    <property type="match status" value="1"/>
</dbReference>
<keyword evidence="1" id="KW-0472">Membrane</keyword>
<feature type="transmembrane region" description="Helical" evidence="1">
    <location>
        <begin position="12"/>
        <end position="35"/>
    </location>
</feature>
<accession>L0I9U4</accession>
<evidence type="ECO:0000256" key="1">
    <source>
        <dbReference type="SAM" id="Phobius"/>
    </source>
</evidence>
<organism evidence="2 3">
    <name type="scientific">Halovivax ruber (strain DSM 18193 / JCM 13892 / XH-70)</name>
    <dbReference type="NCBI Taxonomy" id="797302"/>
    <lineage>
        <taxon>Archaea</taxon>
        <taxon>Methanobacteriati</taxon>
        <taxon>Methanobacteriota</taxon>
        <taxon>Stenosarchaea group</taxon>
        <taxon>Halobacteria</taxon>
        <taxon>Halobacteriales</taxon>
        <taxon>Natrialbaceae</taxon>
        <taxon>Halovivax</taxon>
    </lineage>
</organism>
<dbReference type="eggNOG" id="arCOG07497">
    <property type="taxonomic scope" value="Archaea"/>
</dbReference>
<keyword evidence="1" id="KW-0812">Transmembrane</keyword>
<keyword evidence="1" id="KW-1133">Transmembrane helix</keyword>
<proteinExistence type="predicted"/>
<sequence length="79" mass="8386">MSIAARSPIRSPLHHAAPLLRAIAFWLAVALPFAYVPPLLGVAPTTTLFVVLAVHAGCLVVGHEYHPRSRADGSRPSVP</sequence>
<feature type="transmembrane region" description="Helical" evidence="1">
    <location>
        <begin position="41"/>
        <end position="61"/>
    </location>
</feature>
<dbReference type="STRING" id="797302.Halru_0979"/>
<dbReference type="Proteomes" id="UP000010846">
    <property type="component" value="Chromosome"/>
</dbReference>
<dbReference type="InterPro" id="IPR058341">
    <property type="entry name" value="DUF8028"/>
</dbReference>
<evidence type="ECO:0000313" key="2">
    <source>
        <dbReference type="EMBL" id="AGB15598.1"/>
    </source>
</evidence>
<evidence type="ECO:0000313" key="3">
    <source>
        <dbReference type="Proteomes" id="UP000010846"/>
    </source>
</evidence>
<reference evidence="2" key="1">
    <citation type="submission" date="2011-09" db="EMBL/GenBank/DDBJ databases">
        <title>Complete sequence of Halovivax ruber XH-70.</title>
        <authorList>
            <consortium name="US DOE Joint Genome Institute"/>
            <person name="Lucas S."/>
            <person name="Han J."/>
            <person name="Lapidus A."/>
            <person name="Cheng J.-F."/>
            <person name="Goodwin L."/>
            <person name="Pitluck S."/>
            <person name="Peters L."/>
            <person name="Mikhailova N."/>
            <person name="Davenport K."/>
            <person name="Detter J.C."/>
            <person name="Han C."/>
            <person name="Tapia R."/>
            <person name="Land M."/>
            <person name="Hauser L."/>
            <person name="Kyrpides N."/>
            <person name="Ivanova N."/>
            <person name="Pagani I."/>
            <person name="Sproer C."/>
            <person name="Anderson I."/>
            <person name="Woyke T."/>
        </authorList>
    </citation>
    <scope>NUCLEOTIDE SEQUENCE</scope>
    <source>
        <strain evidence="2">XH-70</strain>
    </source>
</reference>
<dbReference type="EMBL" id="CP003050">
    <property type="protein sequence ID" value="AGB15598.1"/>
    <property type="molecule type" value="Genomic_DNA"/>
</dbReference>
<dbReference type="KEGG" id="hru:Halru_0979"/>
<dbReference type="AlphaFoldDB" id="L0I9U4"/>